<dbReference type="AlphaFoldDB" id="A0AAV2DW39"/>
<gene>
    <name evidence="1" type="ORF">LTRI10_LOCUS19401</name>
</gene>
<evidence type="ECO:0000313" key="1">
    <source>
        <dbReference type="EMBL" id="CAL1377775.1"/>
    </source>
</evidence>
<sequence length="75" mass="8783">MNKGGPMMIGLQPAMRWGEDDGNSLRFSLLESEMVMKAGCRERKCKRRGRLQLGAQLENWSWRAGWVFLWPGRWK</sequence>
<accession>A0AAV2DW39</accession>
<organism evidence="1 2">
    <name type="scientific">Linum trigynum</name>
    <dbReference type="NCBI Taxonomy" id="586398"/>
    <lineage>
        <taxon>Eukaryota</taxon>
        <taxon>Viridiplantae</taxon>
        <taxon>Streptophyta</taxon>
        <taxon>Embryophyta</taxon>
        <taxon>Tracheophyta</taxon>
        <taxon>Spermatophyta</taxon>
        <taxon>Magnoliopsida</taxon>
        <taxon>eudicotyledons</taxon>
        <taxon>Gunneridae</taxon>
        <taxon>Pentapetalae</taxon>
        <taxon>rosids</taxon>
        <taxon>fabids</taxon>
        <taxon>Malpighiales</taxon>
        <taxon>Linaceae</taxon>
        <taxon>Linum</taxon>
    </lineage>
</organism>
<proteinExistence type="predicted"/>
<dbReference type="EMBL" id="OZ034816">
    <property type="protein sequence ID" value="CAL1377775.1"/>
    <property type="molecule type" value="Genomic_DNA"/>
</dbReference>
<reference evidence="1 2" key="1">
    <citation type="submission" date="2024-04" db="EMBL/GenBank/DDBJ databases">
        <authorList>
            <person name="Fracassetti M."/>
        </authorList>
    </citation>
    <scope>NUCLEOTIDE SEQUENCE [LARGE SCALE GENOMIC DNA]</scope>
</reference>
<protein>
    <submittedName>
        <fullName evidence="1">Uncharacterized protein</fullName>
    </submittedName>
</protein>
<name>A0AAV2DW39_9ROSI</name>
<keyword evidence="2" id="KW-1185">Reference proteome</keyword>
<evidence type="ECO:0000313" key="2">
    <source>
        <dbReference type="Proteomes" id="UP001497516"/>
    </source>
</evidence>
<dbReference type="Proteomes" id="UP001497516">
    <property type="component" value="Chromosome 3"/>
</dbReference>